<evidence type="ECO:0008006" key="2">
    <source>
        <dbReference type="Google" id="ProtNLM"/>
    </source>
</evidence>
<evidence type="ECO:0000313" key="1">
    <source>
        <dbReference type="EMBL" id="XBV24827.1"/>
    </source>
</evidence>
<gene>
    <name evidence="1" type="ORF">ABN611_00105</name>
</gene>
<sequence>MEHLNRLVAKTRPFSRLQEYNPEHTQYQIQLLHVVEGLSQSDIQKFGTELAEYLGISPDDTIRYRYSPEGAGGNVVVRHATPVFVAHARVKSAEMVISEFEELLTGAAEEVTQVAAFWGLHPEEPFEIWDRITLGPLSALPPSLPRDLFLQIGERLDGVVETNPMMANVRPRAALWCSDLFGPLVTIGGFSDAEQGTLRYQEMSDIVSCLALLADRALAIIASWSQSDVTRFLVGGVGSWGSQATAWENLFEIERHPVDQELARTVVSNFFKLSDGDRQRMRAILGRLNSAKASHRSQEDRAIDLGIALEALLFNPNDTPSEISFKFRVRGSVLASNDPVKRKQAFEILNRIYSLRSKAAHGVTFRGDRRNRRSPGYALLDEDLELAETLIRRVLEIGHIPQDWNGHILGWSELPS</sequence>
<dbReference type="RefSeq" id="WP_350277643.1">
    <property type="nucleotide sequence ID" value="NZ_CP158165.1"/>
</dbReference>
<dbReference type="AlphaFoldDB" id="A0AAU7TDP3"/>
<dbReference type="EMBL" id="CP158165">
    <property type="protein sequence ID" value="XBV24827.1"/>
    <property type="molecule type" value="Genomic_DNA"/>
</dbReference>
<proteinExistence type="predicted"/>
<reference evidence="1" key="1">
    <citation type="submission" date="2024-06" db="EMBL/GenBank/DDBJ databases">
        <title>Kribbella sp. strain HUAS MG21 genome sequences.</title>
        <authorList>
            <person name="Mo P."/>
        </authorList>
    </citation>
    <scope>NUCLEOTIDE SEQUENCE</scope>
    <source>
        <strain evidence="1">HUAS MG21</strain>
    </source>
</reference>
<organism evidence="1">
    <name type="scientific">Kribbella sp. HUAS MG21</name>
    <dbReference type="NCBI Taxonomy" id="3160966"/>
    <lineage>
        <taxon>Bacteria</taxon>
        <taxon>Bacillati</taxon>
        <taxon>Actinomycetota</taxon>
        <taxon>Actinomycetes</taxon>
        <taxon>Propionibacteriales</taxon>
        <taxon>Kribbellaceae</taxon>
        <taxon>Kribbella</taxon>
    </lineage>
</organism>
<accession>A0AAU7TDP3</accession>
<name>A0AAU7TDP3_9ACTN</name>
<protein>
    <recommendedName>
        <fullName evidence="2">Apea-like HEPN domain-containing protein</fullName>
    </recommendedName>
</protein>